<keyword evidence="6" id="KW-1185">Reference proteome</keyword>
<protein>
    <submittedName>
        <fullName evidence="5">Predicted DNA binding protein, contains HTH domain</fullName>
    </submittedName>
</protein>
<evidence type="ECO:0000259" key="3">
    <source>
        <dbReference type="Pfam" id="PF04967"/>
    </source>
</evidence>
<sequence length="224" mass="25205">MKRVTYVITPHGGCFDPTEHRFREHDVELRAIHEADILADGTVNVLLEVVSTRSQILTSFPDDPQRLVDCEISAGGETTMVQLRYEPTERNRKFLEPHRTYGVIVRYPMTVVDPDRSTLRVTVVGSETAVQNLVRETRALGDLTVETVTTGSPSVNQQFDDLTQRQQDVLVTAYEHGYYEDPREATYEDIAADLDCSASSVGQILRRIESTLVTETVSDRSSRS</sequence>
<feature type="domain" description="HTH bat-type" evidence="3">
    <location>
        <begin position="162"/>
        <end position="213"/>
    </location>
</feature>
<gene>
    <name evidence="5" type="ORF">SAMN04489842_2641</name>
</gene>
<dbReference type="InterPro" id="IPR056493">
    <property type="entry name" value="HVO_0513_N"/>
</dbReference>
<evidence type="ECO:0000313" key="6">
    <source>
        <dbReference type="Proteomes" id="UP000198848"/>
    </source>
</evidence>
<dbReference type="InterPro" id="IPR036388">
    <property type="entry name" value="WH-like_DNA-bd_sf"/>
</dbReference>
<name>A0A1H1GVX8_NATTX</name>
<dbReference type="EMBL" id="FNLC01000002">
    <property type="protein sequence ID" value="SDR17311.1"/>
    <property type="molecule type" value="Genomic_DNA"/>
</dbReference>
<proteinExistence type="predicted"/>
<dbReference type="Gene3D" id="1.10.10.10">
    <property type="entry name" value="Winged helix-like DNA-binding domain superfamily/Winged helix DNA-binding domain"/>
    <property type="match status" value="1"/>
</dbReference>
<evidence type="ECO:0000256" key="1">
    <source>
        <dbReference type="ARBA" id="ARBA00023015"/>
    </source>
</evidence>
<keyword evidence="2" id="KW-0804">Transcription</keyword>
<organism evidence="5 6">
    <name type="scientific">Natronobacterium texcoconense</name>
    <dbReference type="NCBI Taxonomy" id="1095778"/>
    <lineage>
        <taxon>Archaea</taxon>
        <taxon>Methanobacteriati</taxon>
        <taxon>Methanobacteriota</taxon>
        <taxon>Stenosarchaea group</taxon>
        <taxon>Halobacteria</taxon>
        <taxon>Halobacteriales</taxon>
        <taxon>Natrialbaceae</taxon>
        <taxon>Natronobacterium</taxon>
    </lineage>
</organism>
<dbReference type="InterPro" id="IPR013324">
    <property type="entry name" value="RNA_pol_sigma_r3/r4-like"/>
</dbReference>
<reference evidence="6" key="1">
    <citation type="submission" date="2016-10" db="EMBL/GenBank/DDBJ databases">
        <authorList>
            <person name="Varghese N."/>
            <person name="Submissions S."/>
        </authorList>
    </citation>
    <scope>NUCLEOTIDE SEQUENCE [LARGE SCALE GENOMIC DNA]</scope>
    <source>
        <strain evidence="6">DSM 24767</strain>
    </source>
</reference>
<accession>A0A1H1GVX8</accession>
<evidence type="ECO:0000259" key="4">
    <source>
        <dbReference type="Pfam" id="PF24278"/>
    </source>
</evidence>
<dbReference type="Pfam" id="PF04967">
    <property type="entry name" value="HTH_10"/>
    <property type="match status" value="1"/>
</dbReference>
<evidence type="ECO:0000256" key="2">
    <source>
        <dbReference type="ARBA" id="ARBA00023163"/>
    </source>
</evidence>
<dbReference type="OrthoDB" id="27447at2157"/>
<evidence type="ECO:0000313" key="5">
    <source>
        <dbReference type="EMBL" id="SDR17311.1"/>
    </source>
</evidence>
<dbReference type="Proteomes" id="UP000198848">
    <property type="component" value="Unassembled WGS sequence"/>
</dbReference>
<dbReference type="RefSeq" id="WP_090382480.1">
    <property type="nucleotide sequence ID" value="NZ_FNLC01000002.1"/>
</dbReference>
<feature type="domain" description="HVO-0513-like N-terminal" evidence="4">
    <location>
        <begin position="21"/>
        <end position="148"/>
    </location>
</feature>
<dbReference type="AlphaFoldDB" id="A0A1H1GVX8"/>
<dbReference type="PANTHER" id="PTHR34236:SF1">
    <property type="entry name" value="DIMETHYL SULFOXIDE REDUCTASE TRANSCRIPTIONAL ACTIVATOR"/>
    <property type="match status" value="1"/>
</dbReference>
<dbReference type="PANTHER" id="PTHR34236">
    <property type="entry name" value="DIMETHYL SULFOXIDE REDUCTASE TRANSCRIPTIONAL ACTIVATOR"/>
    <property type="match status" value="1"/>
</dbReference>
<dbReference type="Pfam" id="PF24278">
    <property type="entry name" value="HVO_0513_N"/>
    <property type="match status" value="1"/>
</dbReference>
<dbReference type="InterPro" id="IPR007050">
    <property type="entry name" value="HTH_bacterioopsin"/>
</dbReference>
<dbReference type="SUPFAM" id="SSF88659">
    <property type="entry name" value="Sigma3 and sigma4 domains of RNA polymerase sigma factors"/>
    <property type="match status" value="1"/>
</dbReference>
<keyword evidence="1" id="KW-0805">Transcription regulation</keyword>